<evidence type="ECO:0000256" key="5">
    <source>
        <dbReference type="ARBA" id="ARBA00022703"/>
    </source>
</evidence>
<keyword evidence="16" id="KW-1185">Reference proteome</keyword>
<evidence type="ECO:0000256" key="3">
    <source>
        <dbReference type="ARBA" id="ARBA00022475"/>
    </source>
</evidence>
<evidence type="ECO:0000256" key="13">
    <source>
        <dbReference type="ARBA" id="ARBA00060789"/>
    </source>
</evidence>
<evidence type="ECO:0000256" key="2">
    <source>
        <dbReference type="ARBA" id="ARBA00004514"/>
    </source>
</evidence>
<evidence type="ECO:0000256" key="6">
    <source>
        <dbReference type="ARBA" id="ARBA00022990"/>
    </source>
</evidence>
<dbReference type="GO" id="GO:0005886">
    <property type="term" value="C:plasma membrane"/>
    <property type="evidence" value="ECO:0007669"/>
    <property type="project" value="UniProtKB-SubCell"/>
</dbReference>
<dbReference type="SUPFAM" id="SSF52833">
    <property type="entry name" value="Thioredoxin-like"/>
    <property type="match status" value="1"/>
</dbReference>
<evidence type="ECO:0000256" key="14">
    <source>
        <dbReference type="ARBA" id="ARBA00065658"/>
    </source>
</evidence>
<comment type="subcellular location">
    <subcellularLocation>
        <location evidence="1">Cell membrane</location>
        <topology evidence="1">Lipid-anchor</topology>
        <orientation evidence="1">Cytoplasmic side</orientation>
    </subcellularLocation>
    <subcellularLocation>
        <location evidence="2">Cytoplasm</location>
        <location evidence="2">Cytosol</location>
    </subcellularLocation>
</comment>
<comment type="function">
    <text evidence="12">Increases cell migration by inducing filopodia formation at the leading edge of migrating cells. Plays a role in regulation of apoptosis, possibly through control of CASP3. May be involved in a redox-related process.</text>
</comment>
<dbReference type="GeneID" id="115629249"/>
<sequence length="95" mass="10824">MVYVDVEYCGVCNFKAQCQMLREFLLENAPEVDVVCHQGRRGSFEVKIDEQLVHSKLKSLAFPQHASVLEQVQRAQRGEPIQQVQEAAIKDCCVM</sequence>
<evidence type="ECO:0000256" key="7">
    <source>
        <dbReference type="ARBA" id="ARBA00023136"/>
    </source>
</evidence>
<dbReference type="GO" id="GO:0006915">
    <property type="term" value="P:apoptotic process"/>
    <property type="evidence" value="ECO:0007669"/>
    <property type="project" value="UniProtKB-KW"/>
</dbReference>
<dbReference type="InterPro" id="IPR011893">
    <property type="entry name" value="Selenoprotein_Rdx-typ"/>
</dbReference>
<keyword evidence="7" id="KW-0472">Membrane</keyword>
<organism evidence="16 17">
    <name type="scientific">Drosophila lebanonensis</name>
    <name type="common">Fruit fly</name>
    <name type="synonym">Scaptodrosophila lebanonensis</name>
    <dbReference type="NCBI Taxonomy" id="7225"/>
    <lineage>
        <taxon>Eukaryota</taxon>
        <taxon>Metazoa</taxon>
        <taxon>Ecdysozoa</taxon>
        <taxon>Arthropoda</taxon>
        <taxon>Hexapoda</taxon>
        <taxon>Insecta</taxon>
        <taxon>Pterygota</taxon>
        <taxon>Neoptera</taxon>
        <taxon>Endopterygota</taxon>
        <taxon>Diptera</taxon>
        <taxon>Brachycera</taxon>
        <taxon>Muscomorpha</taxon>
        <taxon>Ephydroidea</taxon>
        <taxon>Drosophilidae</taxon>
        <taxon>Scaptodrosophila</taxon>
    </lineage>
</organism>
<dbReference type="PANTHER" id="PTHR15124">
    <property type="entry name" value="SELENOPROTEIN W"/>
    <property type="match status" value="1"/>
</dbReference>
<evidence type="ECO:0000256" key="10">
    <source>
        <dbReference type="ARBA" id="ARBA00023288"/>
    </source>
</evidence>
<dbReference type="FunFam" id="3.40.30.10:FF:000131">
    <property type="entry name" value="migration and invasion enhancer 1"/>
    <property type="match status" value="1"/>
</dbReference>
<protein>
    <recommendedName>
        <fullName evidence="15">Migration and invasion enhancer 1</fullName>
    </recommendedName>
</protein>
<keyword evidence="3" id="KW-1003">Cell membrane</keyword>
<dbReference type="InterPro" id="IPR036249">
    <property type="entry name" value="Thioredoxin-like_sf"/>
</dbReference>
<reference evidence="17" key="1">
    <citation type="submission" date="2025-08" db="UniProtKB">
        <authorList>
            <consortium name="RefSeq"/>
        </authorList>
    </citation>
    <scope>IDENTIFICATION</scope>
    <source>
        <strain evidence="17">11010-0011.00</strain>
        <tissue evidence="17">Whole body</tissue>
    </source>
</reference>
<dbReference type="Proteomes" id="UP000504634">
    <property type="component" value="Unplaced"/>
</dbReference>
<evidence type="ECO:0000256" key="4">
    <source>
        <dbReference type="ARBA" id="ARBA00022490"/>
    </source>
</evidence>
<keyword evidence="6" id="KW-0007">Acetylation</keyword>
<keyword evidence="9" id="KW-0676">Redox-active center</keyword>
<evidence type="ECO:0000256" key="12">
    <source>
        <dbReference type="ARBA" id="ARBA00055778"/>
    </source>
</evidence>
<keyword evidence="10" id="KW-0449">Lipoprotein</keyword>
<dbReference type="GO" id="GO:0051491">
    <property type="term" value="P:positive regulation of filopodium assembly"/>
    <property type="evidence" value="ECO:0007669"/>
    <property type="project" value="TreeGrafter"/>
</dbReference>
<keyword evidence="4" id="KW-0963">Cytoplasm</keyword>
<dbReference type="RefSeq" id="XP_030381526.1">
    <property type="nucleotide sequence ID" value="XM_030525666.1"/>
</dbReference>
<gene>
    <name evidence="17" type="primary">LOC115629249</name>
</gene>
<keyword evidence="8" id="KW-1015">Disulfide bond</keyword>
<dbReference type="Pfam" id="PF10262">
    <property type="entry name" value="Rdx"/>
    <property type="match status" value="1"/>
</dbReference>
<evidence type="ECO:0000313" key="17">
    <source>
        <dbReference type="RefSeq" id="XP_030381526.1"/>
    </source>
</evidence>
<dbReference type="Gene3D" id="3.40.30.10">
    <property type="entry name" value="Glutaredoxin"/>
    <property type="match status" value="1"/>
</dbReference>
<evidence type="ECO:0000256" key="9">
    <source>
        <dbReference type="ARBA" id="ARBA00023284"/>
    </source>
</evidence>
<accession>A0A6J2TYC5</accession>
<comment type="similarity">
    <text evidence="13">Belongs to the SelWTH family.</text>
</comment>
<evidence type="ECO:0000256" key="11">
    <source>
        <dbReference type="ARBA" id="ARBA00023289"/>
    </source>
</evidence>
<comment type="subunit">
    <text evidence="14">Interacts with GPX1.</text>
</comment>
<evidence type="ECO:0000256" key="1">
    <source>
        <dbReference type="ARBA" id="ARBA00004342"/>
    </source>
</evidence>
<evidence type="ECO:0000256" key="15">
    <source>
        <dbReference type="ARBA" id="ARBA00069166"/>
    </source>
</evidence>
<dbReference type="PANTHER" id="PTHR15124:SF27">
    <property type="entry name" value="MIGRATION AND INVASION ENHANCER 1"/>
    <property type="match status" value="1"/>
</dbReference>
<evidence type="ECO:0000256" key="8">
    <source>
        <dbReference type="ARBA" id="ARBA00023157"/>
    </source>
</evidence>
<proteinExistence type="inferred from homology"/>
<evidence type="ECO:0000313" key="16">
    <source>
        <dbReference type="Proteomes" id="UP000504634"/>
    </source>
</evidence>
<keyword evidence="11" id="KW-0636">Prenylation</keyword>
<dbReference type="GO" id="GO:0043066">
    <property type="term" value="P:negative regulation of apoptotic process"/>
    <property type="evidence" value="ECO:0007669"/>
    <property type="project" value="TreeGrafter"/>
</dbReference>
<dbReference type="GO" id="GO:0005829">
    <property type="term" value="C:cytosol"/>
    <property type="evidence" value="ECO:0007669"/>
    <property type="project" value="UniProtKB-SubCell"/>
</dbReference>
<dbReference type="AlphaFoldDB" id="A0A6J2TYC5"/>
<dbReference type="InterPro" id="IPR051441">
    <property type="entry name" value="SelW_related"/>
</dbReference>
<name>A0A6J2TYC5_DROLE</name>
<dbReference type="NCBIfam" id="TIGR02174">
    <property type="entry name" value="CXXU_selWTH"/>
    <property type="match status" value="1"/>
</dbReference>
<keyword evidence="5" id="KW-0053">Apoptosis</keyword>
<dbReference type="OrthoDB" id="5962009at2759"/>